<dbReference type="EMBL" id="OV725080">
    <property type="protein sequence ID" value="CAH1397664.1"/>
    <property type="molecule type" value="Genomic_DNA"/>
</dbReference>
<feature type="transmembrane region" description="Helical" evidence="6">
    <location>
        <begin position="213"/>
        <end position="239"/>
    </location>
</feature>
<protein>
    <submittedName>
        <fullName evidence="7">Uncharacterized protein</fullName>
    </submittedName>
</protein>
<keyword evidence="2" id="KW-1003">Cell membrane</keyword>
<feature type="transmembrane region" description="Helical" evidence="6">
    <location>
        <begin position="245"/>
        <end position="265"/>
    </location>
</feature>
<organism evidence="7 8">
    <name type="scientific">Nezara viridula</name>
    <name type="common">Southern green stink bug</name>
    <name type="synonym">Cimex viridulus</name>
    <dbReference type="NCBI Taxonomy" id="85310"/>
    <lineage>
        <taxon>Eukaryota</taxon>
        <taxon>Metazoa</taxon>
        <taxon>Ecdysozoa</taxon>
        <taxon>Arthropoda</taxon>
        <taxon>Hexapoda</taxon>
        <taxon>Insecta</taxon>
        <taxon>Pterygota</taxon>
        <taxon>Neoptera</taxon>
        <taxon>Paraneoptera</taxon>
        <taxon>Hemiptera</taxon>
        <taxon>Heteroptera</taxon>
        <taxon>Panheteroptera</taxon>
        <taxon>Pentatomomorpha</taxon>
        <taxon>Pentatomoidea</taxon>
        <taxon>Pentatomidae</taxon>
        <taxon>Pentatominae</taxon>
        <taxon>Nezara</taxon>
    </lineage>
</organism>
<evidence type="ECO:0000256" key="1">
    <source>
        <dbReference type="ARBA" id="ARBA00004651"/>
    </source>
</evidence>
<dbReference type="Pfam" id="PF08395">
    <property type="entry name" value="7tm_7"/>
    <property type="match status" value="1"/>
</dbReference>
<dbReference type="OrthoDB" id="10322899at2759"/>
<feature type="transmembrane region" description="Helical" evidence="6">
    <location>
        <begin position="124"/>
        <end position="141"/>
    </location>
</feature>
<dbReference type="GO" id="GO:0050909">
    <property type="term" value="P:sensory perception of taste"/>
    <property type="evidence" value="ECO:0007669"/>
    <property type="project" value="InterPro"/>
</dbReference>
<comment type="subcellular location">
    <subcellularLocation>
        <location evidence="1">Cell membrane</location>
        <topology evidence="1">Multi-pass membrane protein</topology>
    </subcellularLocation>
</comment>
<proteinExistence type="predicted"/>
<feature type="transmembrane region" description="Helical" evidence="6">
    <location>
        <begin position="34"/>
        <end position="54"/>
    </location>
</feature>
<keyword evidence="4 6" id="KW-1133">Transmembrane helix</keyword>
<name>A0A9P0H902_NEZVI</name>
<evidence type="ECO:0000256" key="3">
    <source>
        <dbReference type="ARBA" id="ARBA00022692"/>
    </source>
</evidence>
<dbReference type="AlphaFoldDB" id="A0A9P0H902"/>
<evidence type="ECO:0000256" key="6">
    <source>
        <dbReference type="SAM" id="Phobius"/>
    </source>
</evidence>
<evidence type="ECO:0000256" key="2">
    <source>
        <dbReference type="ARBA" id="ARBA00022475"/>
    </source>
</evidence>
<keyword evidence="8" id="KW-1185">Reference proteome</keyword>
<feature type="transmembrane region" description="Helical" evidence="6">
    <location>
        <begin position="66"/>
        <end position="88"/>
    </location>
</feature>
<feature type="transmembrane region" description="Helical" evidence="6">
    <location>
        <begin position="161"/>
        <end position="180"/>
    </location>
</feature>
<evidence type="ECO:0000313" key="8">
    <source>
        <dbReference type="Proteomes" id="UP001152798"/>
    </source>
</evidence>
<evidence type="ECO:0000256" key="4">
    <source>
        <dbReference type="ARBA" id="ARBA00022989"/>
    </source>
</evidence>
<reference evidence="7" key="1">
    <citation type="submission" date="2022-01" db="EMBL/GenBank/DDBJ databases">
        <authorList>
            <person name="King R."/>
        </authorList>
    </citation>
    <scope>NUCLEOTIDE SEQUENCE</scope>
</reference>
<keyword evidence="3 6" id="KW-0812">Transmembrane</keyword>
<dbReference type="GO" id="GO:0005886">
    <property type="term" value="C:plasma membrane"/>
    <property type="evidence" value="ECO:0007669"/>
    <property type="project" value="UniProtKB-SubCell"/>
</dbReference>
<keyword evidence="5 6" id="KW-0472">Membrane</keyword>
<dbReference type="InterPro" id="IPR013604">
    <property type="entry name" value="7TM_chemorcpt"/>
</dbReference>
<dbReference type="Proteomes" id="UP001152798">
    <property type="component" value="Chromosome 4"/>
</dbReference>
<gene>
    <name evidence="7" type="ORF">NEZAVI_LOCUS7450</name>
</gene>
<sequence length="277" mass="32307">MEHSIDRTTSCWRYFGHFPFVKNGGRYSSSCGHFALLLLVALASCLCSLCYYVFEDFSNFPPAQYSNLILGLFLRDLLTLYSCFVFCFRSAELKHLMEGIEEVGNMISAEEAGLAKRFRPRWRYIGHLAYVSISLAYEMIVNTSRWSLIMTYYVGRMFWTLRVLQLMDMLHFFSMCFLQLERMVSHSRTVSELHCLIDCYEKLCNLMSTFHELFGLSLLLIFSHLFVFIVSYICMAVGYQFFTTINWEINVFTFLTLPIFILQLVRPCSKTSESVSS</sequence>
<evidence type="ECO:0000313" key="7">
    <source>
        <dbReference type="EMBL" id="CAH1397664.1"/>
    </source>
</evidence>
<accession>A0A9P0H902</accession>
<evidence type="ECO:0000256" key="5">
    <source>
        <dbReference type="ARBA" id="ARBA00023136"/>
    </source>
</evidence>